<feature type="transmembrane region" description="Helical" evidence="2">
    <location>
        <begin position="191"/>
        <end position="214"/>
    </location>
</feature>
<feature type="chain" id="PRO_5039672380" evidence="3">
    <location>
        <begin position="23"/>
        <end position="851"/>
    </location>
</feature>
<dbReference type="RefSeq" id="WP_165267504.1">
    <property type="nucleotide sequence ID" value="NZ_JAAKZY010000210.1"/>
</dbReference>
<feature type="transmembrane region" description="Helical" evidence="2">
    <location>
        <begin position="428"/>
        <end position="448"/>
    </location>
</feature>
<keyword evidence="2" id="KW-0472">Membrane</keyword>
<dbReference type="PANTHER" id="PTHR38454:SF1">
    <property type="entry name" value="INTEGRAL MEMBRANE PROTEIN"/>
    <property type="match status" value="1"/>
</dbReference>
<feature type="transmembrane region" description="Helical" evidence="2">
    <location>
        <begin position="803"/>
        <end position="823"/>
    </location>
</feature>
<dbReference type="EMBL" id="JAAKZY010000210">
    <property type="protein sequence ID" value="NGO13767.1"/>
    <property type="molecule type" value="Genomic_DNA"/>
</dbReference>
<evidence type="ECO:0000256" key="2">
    <source>
        <dbReference type="SAM" id="Phobius"/>
    </source>
</evidence>
<reference evidence="4 5" key="1">
    <citation type="submission" date="2020-02" db="EMBL/GenBank/DDBJ databases">
        <title>Whole-genome analyses of novel actinobacteria.</title>
        <authorList>
            <person name="Sahin N."/>
            <person name="Gencbay T."/>
        </authorList>
    </citation>
    <scope>NUCLEOTIDE SEQUENCE [LARGE SCALE GENOMIC DNA]</scope>
    <source>
        <strain evidence="4 5">HC44</strain>
    </source>
</reference>
<dbReference type="InterPro" id="IPR018580">
    <property type="entry name" value="Uncharacterised_YfhO"/>
</dbReference>
<dbReference type="Pfam" id="PF09586">
    <property type="entry name" value="YfhO"/>
    <property type="match status" value="1"/>
</dbReference>
<sequence length="851" mass="91311">MKARFAGPGLAAAVAMASFLMAGAVRGTYPFGDRSRAVNDLGNQFVPFHAHFWDLLHGTSSGDLFFNWNSAFGVPYWADFVSYLGNPFSLLVAAFPRRQVDLGVYTGECLSIGLAAAVMVLWLRRLRPGPWWQAGLLGAAYGLSGWTLNDGAFDPMWLWGLTAFPLMLLALDRCTRERGWLWAVPMVGLAWAGNFYTALMAAVGTVVVGVVLVATREWSRTGLTRFAGRAVLAFVLGTALAAPVIWPSYLAAAGAQPIPAVPFSPPPPLEYVLQLLPAQRGFGSLPRFFVGMLALLLVFAFPLSGHIPLRTRVAWCVALIAVVASFCWLPTVKVWYGLSQPNGSPYRATFVLTGLLVSVAWLCLAHRPRPGPLLAAGAVTCVLAAVSVRNENGVSHLTWLVVLGSGGLTLVLLLLLARKRARPPTRPLAAVALAAVVLAESAASGVAVDQQRHTLAFFTPKPTWSARHDAVRETVTRLGGWPDRRTVTGPPEIVNNDPQLLGGEGPAYYSSYVPKQTARLMRRLGYSWTMYGRHLIPQDNPVADAIFSVGARIRHTEGAGHVRVERFPAPPLVTVHPRKAHRPPDDSSVFVQQQAVLGHEVYELPRISFAGPDGSAAGAPAPPRAGRPYRLTAARAPYRITARCRPGSRLYVDGSWTDAMIAGPGGTSVRLWGERPEKAVATKSLGTVPGDGRVTVTIPTVFQDTELPRSPIGCLDPGTLRRAVADLRARGATHVAAGGHSVRATLPAGSAGTAVIATARTPGWRCAVDDGPMRAPHSRLGLLAVPLPDPSGHRLHCSFRPPGLRAATAVSVGAGAVALLLCCRTRIRARTRTRTRTRRRAGSSVMRRVPW</sequence>
<feature type="transmembrane region" description="Helical" evidence="2">
    <location>
        <begin position="315"/>
        <end position="336"/>
    </location>
</feature>
<feature type="region of interest" description="Disordered" evidence="1">
    <location>
        <begin position="832"/>
        <end position="851"/>
    </location>
</feature>
<gene>
    <name evidence="4" type="ORF">G5C60_40795</name>
</gene>
<feature type="transmembrane region" description="Helical" evidence="2">
    <location>
        <begin position="226"/>
        <end position="246"/>
    </location>
</feature>
<dbReference type="Proteomes" id="UP000472335">
    <property type="component" value="Unassembled WGS sequence"/>
</dbReference>
<evidence type="ECO:0000256" key="1">
    <source>
        <dbReference type="SAM" id="MobiDB-lite"/>
    </source>
</evidence>
<feature type="transmembrane region" description="Helical" evidence="2">
    <location>
        <begin position="348"/>
        <end position="365"/>
    </location>
</feature>
<accession>A0A6G4VJ08</accession>
<feature type="transmembrane region" description="Helical" evidence="2">
    <location>
        <begin position="74"/>
        <end position="95"/>
    </location>
</feature>
<keyword evidence="3" id="KW-0732">Signal</keyword>
<dbReference type="AlphaFoldDB" id="A0A6G4VJ08"/>
<proteinExistence type="predicted"/>
<dbReference type="PANTHER" id="PTHR38454">
    <property type="entry name" value="INTEGRAL MEMBRANE PROTEIN-RELATED"/>
    <property type="match status" value="1"/>
</dbReference>
<feature type="compositionally biased region" description="Basic residues" evidence="1">
    <location>
        <begin position="832"/>
        <end position="841"/>
    </location>
</feature>
<feature type="transmembrane region" description="Helical" evidence="2">
    <location>
        <begin position="102"/>
        <end position="123"/>
    </location>
</feature>
<keyword evidence="2" id="KW-1133">Transmembrane helix</keyword>
<feature type="transmembrane region" description="Helical" evidence="2">
    <location>
        <begin position="285"/>
        <end position="303"/>
    </location>
</feature>
<comment type="caution">
    <text evidence="4">The sequence shown here is derived from an EMBL/GenBank/DDBJ whole genome shotgun (WGS) entry which is preliminary data.</text>
</comment>
<evidence type="ECO:0000313" key="4">
    <source>
        <dbReference type="EMBL" id="NGO13767.1"/>
    </source>
</evidence>
<organism evidence="4 5">
    <name type="scientific">Streptomyces scabichelini</name>
    <dbReference type="NCBI Taxonomy" id="2711217"/>
    <lineage>
        <taxon>Bacteria</taxon>
        <taxon>Bacillati</taxon>
        <taxon>Actinomycetota</taxon>
        <taxon>Actinomycetes</taxon>
        <taxon>Kitasatosporales</taxon>
        <taxon>Streptomycetaceae</taxon>
        <taxon>Streptomyces</taxon>
    </lineage>
</organism>
<evidence type="ECO:0000256" key="3">
    <source>
        <dbReference type="SAM" id="SignalP"/>
    </source>
</evidence>
<feature type="transmembrane region" description="Helical" evidence="2">
    <location>
        <begin position="396"/>
        <end position="416"/>
    </location>
</feature>
<name>A0A6G4VJ08_9ACTN</name>
<feature type="transmembrane region" description="Helical" evidence="2">
    <location>
        <begin position="372"/>
        <end position="390"/>
    </location>
</feature>
<keyword evidence="5" id="KW-1185">Reference proteome</keyword>
<keyword evidence="2" id="KW-0812">Transmembrane</keyword>
<feature type="signal peptide" evidence="3">
    <location>
        <begin position="1"/>
        <end position="22"/>
    </location>
</feature>
<protein>
    <submittedName>
        <fullName evidence="4">YfhO family protein</fullName>
    </submittedName>
</protein>
<evidence type="ECO:0000313" key="5">
    <source>
        <dbReference type="Proteomes" id="UP000472335"/>
    </source>
</evidence>